<accession>A0ABQ5EPA8</accession>
<keyword evidence="3" id="KW-1185">Reference proteome</keyword>
<gene>
    <name evidence="2" type="ORF">Tco_0978948</name>
</gene>
<proteinExistence type="predicted"/>
<feature type="domain" description="DUF7746" evidence="1">
    <location>
        <begin position="1"/>
        <end position="34"/>
    </location>
</feature>
<dbReference type="Proteomes" id="UP001151760">
    <property type="component" value="Unassembled WGS sequence"/>
</dbReference>
<dbReference type="Pfam" id="PF24925">
    <property type="entry name" value="DUF7746"/>
    <property type="match status" value="1"/>
</dbReference>
<reference evidence="2" key="2">
    <citation type="submission" date="2022-01" db="EMBL/GenBank/DDBJ databases">
        <authorList>
            <person name="Yamashiro T."/>
            <person name="Shiraishi A."/>
            <person name="Satake H."/>
            <person name="Nakayama K."/>
        </authorList>
    </citation>
    <scope>NUCLEOTIDE SEQUENCE</scope>
</reference>
<dbReference type="Gene3D" id="2.40.50.140">
    <property type="entry name" value="Nucleic acid-binding proteins"/>
    <property type="match status" value="1"/>
</dbReference>
<protein>
    <recommendedName>
        <fullName evidence="1">DUF7746 domain-containing protein</fullName>
    </recommendedName>
</protein>
<dbReference type="InterPro" id="IPR012340">
    <property type="entry name" value="NA-bd_OB-fold"/>
</dbReference>
<evidence type="ECO:0000313" key="2">
    <source>
        <dbReference type="EMBL" id="GJT52791.1"/>
    </source>
</evidence>
<reference evidence="2" key="1">
    <citation type="journal article" date="2022" name="Int. J. Mol. Sci.">
        <title>Draft Genome of Tanacetum Coccineum: Genomic Comparison of Closely Related Tanacetum-Family Plants.</title>
        <authorList>
            <person name="Yamashiro T."/>
            <person name="Shiraishi A."/>
            <person name="Nakayama K."/>
            <person name="Satake H."/>
        </authorList>
    </citation>
    <scope>NUCLEOTIDE SEQUENCE</scope>
</reference>
<evidence type="ECO:0000259" key="1">
    <source>
        <dbReference type="Pfam" id="PF24925"/>
    </source>
</evidence>
<dbReference type="InterPro" id="IPR056648">
    <property type="entry name" value="DUF7746"/>
</dbReference>
<dbReference type="EMBL" id="BQNB010016528">
    <property type="protein sequence ID" value="GJT52791.1"/>
    <property type="molecule type" value="Genomic_DNA"/>
</dbReference>
<sequence>MTMASNAYKAHGNNELQVAKSIIAGFTGSLKAINGFDVPLPVAVCSGIDNSSSKNMNDEVQAVVDRSAYQLCDKYAKVDNNDQLRTEITALIGKKYAFKVFIDDYNLKKLLPVFTVLRLSDDPEILDSIRLAVTPIKMDTEATSA</sequence>
<comment type="caution">
    <text evidence="2">The sequence shown here is derived from an EMBL/GenBank/DDBJ whole genome shotgun (WGS) entry which is preliminary data.</text>
</comment>
<name>A0ABQ5EPA8_9ASTR</name>
<organism evidence="2 3">
    <name type="scientific">Tanacetum coccineum</name>
    <dbReference type="NCBI Taxonomy" id="301880"/>
    <lineage>
        <taxon>Eukaryota</taxon>
        <taxon>Viridiplantae</taxon>
        <taxon>Streptophyta</taxon>
        <taxon>Embryophyta</taxon>
        <taxon>Tracheophyta</taxon>
        <taxon>Spermatophyta</taxon>
        <taxon>Magnoliopsida</taxon>
        <taxon>eudicotyledons</taxon>
        <taxon>Gunneridae</taxon>
        <taxon>Pentapetalae</taxon>
        <taxon>asterids</taxon>
        <taxon>campanulids</taxon>
        <taxon>Asterales</taxon>
        <taxon>Asteraceae</taxon>
        <taxon>Asteroideae</taxon>
        <taxon>Anthemideae</taxon>
        <taxon>Anthemidinae</taxon>
        <taxon>Tanacetum</taxon>
    </lineage>
</organism>
<evidence type="ECO:0000313" key="3">
    <source>
        <dbReference type="Proteomes" id="UP001151760"/>
    </source>
</evidence>